<comment type="caution">
    <text evidence="1">The sequence shown here is derived from an EMBL/GenBank/DDBJ whole genome shotgun (WGS) entry which is preliminary data.</text>
</comment>
<keyword evidence="2" id="KW-1185">Reference proteome</keyword>
<protein>
    <submittedName>
        <fullName evidence="1">Uncharacterized protein</fullName>
    </submittedName>
</protein>
<dbReference type="RefSeq" id="WP_141421454.1">
    <property type="nucleotide sequence ID" value="NZ_VIAR01000005.1"/>
</dbReference>
<reference evidence="1 2" key="1">
    <citation type="submission" date="2019-06" db="EMBL/GenBank/DDBJ databases">
        <title>Flavibacter putida gen. nov., sp. nov., a novel marine bacterium of the family Flavobacteriaceae isolated from coastal seawater.</title>
        <authorList>
            <person name="Feng X."/>
        </authorList>
    </citation>
    <scope>NUCLEOTIDE SEQUENCE [LARGE SCALE GENOMIC DNA]</scope>
    <source>
        <strain evidence="1 2">PLHSN227</strain>
    </source>
</reference>
<dbReference type="EMBL" id="VIAR01000005">
    <property type="protein sequence ID" value="TQD39006.1"/>
    <property type="molecule type" value="Genomic_DNA"/>
</dbReference>
<proteinExistence type="predicted"/>
<gene>
    <name evidence="1" type="ORF">FKR84_06290</name>
</gene>
<evidence type="ECO:0000313" key="1">
    <source>
        <dbReference type="EMBL" id="TQD39006.1"/>
    </source>
</evidence>
<organism evidence="1 2">
    <name type="scientific">Haloflavibacter putidus</name>
    <dbReference type="NCBI Taxonomy" id="2576776"/>
    <lineage>
        <taxon>Bacteria</taxon>
        <taxon>Pseudomonadati</taxon>
        <taxon>Bacteroidota</taxon>
        <taxon>Flavobacteriia</taxon>
        <taxon>Flavobacteriales</taxon>
        <taxon>Flavobacteriaceae</taxon>
        <taxon>Haloflavibacter</taxon>
    </lineage>
</organism>
<dbReference type="AlphaFoldDB" id="A0A507ZMR1"/>
<accession>A0A507ZMR1</accession>
<name>A0A507ZMR1_9FLAO</name>
<sequence>MNYIEHLNQAFRKIHEDTKLRPTHISLYMALFQFANASRFKTEFQAGREELMQYSKIGSTKTYYKCLNELQKWNYIRYYPSKNVYQSSRFSLGNFYPKAKQAINMQGTSGKHVLPPYINIYKLYKDYKSYKQLKLNFKNEVIHFFKKEDQSSKLDLIMEAEKFIAYYEKLNWNIAGVKPITNWQPLAKKWLTSAKGFQQFNQKGIDNNHQLNQNKMYNEPL</sequence>
<dbReference type="Proteomes" id="UP000317169">
    <property type="component" value="Unassembled WGS sequence"/>
</dbReference>
<dbReference type="OrthoDB" id="1442826at2"/>
<evidence type="ECO:0000313" key="2">
    <source>
        <dbReference type="Proteomes" id="UP000317169"/>
    </source>
</evidence>